<gene>
    <name evidence="4" type="ORF">AMOR_46880</name>
</gene>
<dbReference type="InterPro" id="IPR000073">
    <property type="entry name" value="AB_hydrolase_1"/>
</dbReference>
<evidence type="ECO:0000259" key="3">
    <source>
        <dbReference type="Pfam" id="PF00561"/>
    </source>
</evidence>
<comment type="similarity">
    <text evidence="1">Belongs to the peptidase S33 family.</text>
</comment>
<dbReference type="Pfam" id="PF00561">
    <property type="entry name" value="Abhydrolase_1"/>
    <property type="match status" value="1"/>
</dbReference>
<feature type="domain" description="AB hydrolase-1" evidence="3">
    <location>
        <begin position="88"/>
        <end position="224"/>
    </location>
</feature>
<dbReference type="PANTHER" id="PTHR43194:SF5">
    <property type="entry name" value="PIMELOYL-[ACYL-CARRIER PROTEIN] METHYL ESTER ESTERASE"/>
    <property type="match status" value="1"/>
</dbReference>
<sequence>MLNFERSTTSCRSTAMRRGLRSRARLRWRVLLPWLAIVAAVLALFLFPGSTPAMDARAHPDGLAVLEQVPVSETRQWVLIRTEDVANPVVLFVHGGPGTAQLTLMRRNTRPLERYFTVVNWDQRRAGKSFAAGRDRARMTMGQFVDDVVDLSSYLARRFRKERILLVGHSWGTVIGALAVHRRPDLFSAYVGIGQMSTMAESERLSYEWTLEQARSAGDRRSVAKLVAIGPPPYEGAFRSKFLTERQLLARYGGEYHGSRIGALGVVLRNLVLSREYTMTDRINFFRGISQSLDALHEELFRTDLFVQAPALQVPVWFCLGRHDREVPSALSARYFEALEAPRKQLVWFERSAHLPNTEEREKFNRLLVDAVLPALRE</sequence>
<dbReference type="InterPro" id="IPR050228">
    <property type="entry name" value="Carboxylesterase_BioH"/>
</dbReference>
<evidence type="ECO:0000313" key="5">
    <source>
        <dbReference type="Proteomes" id="UP001162891"/>
    </source>
</evidence>
<organism evidence="4 5">
    <name type="scientific">Anaeromyxobacter oryzae</name>
    <dbReference type="NCBI Taxonomy" id="2918170"/>
    <lineage>
        <taxon>Bacteria</taxon>
        <taxon>Pseudomonadati</taxon>
        <taxon>Myxococcota</taxon>
        <taxon>Myxococcia</taxon>
        <taxon>Myxococcales</taxon>
        <taxon>Cystobacterineae</taxon>
        <taxon>Anaeromyxobacteraceae</taxon>
        <taxon>Anaeromyxobacter</taxon>
    </lineage>
</organism>
<evidence type="ECO:0000256" key="2">
    <source>
        <dbReference type="ARBA" id="ARBA00022801"/>
    </source>
</evidence>
<proteinExistence type="inferred from homology"/>
<dbReference type="PRINTS" id="PR00793">
    <property type="entry name" value="PROAMNOPTASE"/>
</dbReference>
<dbReference type="InterPro" id="IPR029058">
    <property type="entry name" value="AB_hydrolase_fold"/>
</dbReference>
<dbReference type="Gene3D" id="3.40.50.1820">
    <property type="entry name" value="alpha/beta hydrolase"/>
    <property type="match status" value="1"/>
</dbReference>
<accession>A0ABM7X1M7</accession>
<keyword evidence="2 4" id="KW-0378">Hydrolase</keyword>
<protein>
    <submittedName>
        <fullName evidence="4">Alpha/beta hydrolase</fullName>
    </submittedName>
</protein>
<dbReference type="EMBL" id="AP025591">
    <property type="protein sequence ID" value="BDG05692.1"/>
    <property type="molecule type" value="Genomic_DNA"/>
</dbReference>
<reference evidence="5" key="1">
    <citation type="journal article" date="2022" name="Int. J. Syst. Evol. Microbiol.">
        <title>Anaeromyxobacter oryzae sp. nov., Anaeromyxobacter diazotrophicus sp. nov. and Anaeromyxobacter paludicola sp. nov., isolated from paddy soils.</title>
        <authorList>
            <person name="Itoh H."/>
            <person name="Xu Z."/>
            <person name="Mise K."/>
            <person name="Masuda Y."/>
            <person name="Ushijima N."/>
            <person name="Hayakawa C."/>
            <person name="Shiratori Y."/>
            <person name="Senoo K."/>
        </authorList>
    </citation>
    <scope>NUCLEOTIDE SEQUENCE [LARGE SCALE GENOMIC DNA]</scope>
    <source>
        <strain evidence="5">Red232</strain>
    </source>
</reference>
<keyword evidence="5" id="KW-1185">Reference proteome</keyword>
<name>A0ABM7X1M7_9BACT</name>
<evidence type="ECO:0000313" key="4">
    <source>
        <dbReference type="EMBL" id="BDG05692.1"/>
    </source>
</evidence>
<dbReference type="InterPro" id="IPR002410">
    <property type="entry name" value="Peptidase_S33"/>
</dbReference>
<dbReference type="SUPFAM" id="SSF53474">
    <property type="entry name" value="alpha/beta-Hydrolases"/>
    <property type="match status" value="1"/>
</dbReference>
<dbReference type="Proteomes" id="UP001162891">
    <property type="component" value="Chromosome"/>
</dbReference>
<evidence type="ECO:0000256" key="1">
    <source>
        <dbReference type="ARBA" id="ARBA00010088"/>
    </source>
</evidence>
<dbReference type="PANTHER" id="PTHR43194">
    <property type="entry name" value="HYDROLASE ALPHA/BETA FOLD FAMILY"/>
    <property type="match status" value="1"/>
</dbReference>
<dbReference type="GO" id="GO:0016787">
    <property type="term" value="F:hydrolase activity"/>
    <property type="evidence" value="ECO:0007669"/>
    <property type="project" value="UniProtKB-KW"/>
</dbReference>